<dbReference type="PaxDb" id="515619-EUBREC_0503"/>
<dbReference type="STRING" id="515619.EUBREC_0503"/>
<dbReference type="HOGENOM" id="CLU_3233763_0_0_9"/>
<keyword evidence="1" id="KW-1133">Transmembrane helix</keyword>
<feature type="transmembrane region" description="Helical" evidence="1">
    <location>
        <begin position="6"/>
        <end position="25"/>
    </location>
</feature>
<proteinExistence type="predicted"/>
<reference evidence="2 3" key="1">
    <citation type="journal article" date="2009" name="Proc. Natl. Acad. Sci. U.S.A.">
        <title>Characterizing a model human gut microbiota composed of members of its two dominant bacterial phyla.</title>
        <authorList>
            <person name="Mahowald M.A."/>
            <person name="Rey F.E."/>
            <person name="Seedorf H."/>
            <person name="Turnbaugh P.J."/>
            <person name="Fulton R.S."/>
            <person name="Wollam A."/>
            <person name="Shah N."/>
            <person name="Wang C."/>
            <person name="Magrini V."/>
            <person name="Wilson R.K."/>
            <person name="Cantarel B.L."/>
            <person name="Coutinho P.M."/>
            <person name="Henrissat B."/>
            <person name="Crock L.W."/>
            <person name="Russell A."/>
            <person name="Verberkmoes N.C."/>
            <person name="Hettich R.L."/>
            <person name="Gordon J.I."/>
        </authorList>
    </citation>
    <scope>NUCLEOTIDE SEQUENCE [LARGE SCALE GENOMIC DNA]</scope>
    <source>
        <strain evidence="3">ATCC 33656 / DSM 3377 / JCM 17463 / KCTC 5835 / LMG 30912 / VPI 0990</strain>
    </source>
</reference>
<evidence type="ECO:0000313" key="2">
    <source>
        <dbReference type="EMBL" id="ACR74294.1"/>
    </source>
</evidence>
<keyword evidence="1" id="KW-0812">Transmembrane</keyword>
<dbReference type="KEGG" id="ere:EUBREC_0503"/>
<accession>C4ZC04</accession>
<evidence type="ECO:0000256" key="1">
    <source>
        <dbReference type="SAM" id="Phobius"/>
    </source>
</evidence>
<name>C4ZC04_AGARV</name>
<dbReference type="EMBL" id="CP001107">
    <property type="protein sequence ID" value="ACR74294.1"/>
    <property type="molecule type" value="Genomic_DNA"/>
</dbReference>
<gene>
    <name evidence="2" type="ordered locus">EUBREC_0503</name>
</gene>
<organism evidence="2 3">
    <name type="scientific">Agathobacter rectalis (strain ATCC 33656 / DSM 3377 / JCM 17463 / KCTC 5835 / VPI 0990)</name>
    <name type="common">Eubacterium rectale</name>
    <dbReference type="NCBI Taxonomy" id="515619"/>
    <lineage>
        <taxon>Bacteria</taxon>
        <taxon>Bacillati</taxon>
        <taxon>Bacillota</taxon>
        <taxon>Clostridia</taxon>
        <taxon>Lachnospirales</taxon>
        <taxon>Lachnospiraceae</taxon>
        <taxon>Agathobacter</taxon>
    </lineage>
</organism>
<dbReference type="Proteomes" id="UP000001477">
    <property type="component" value="Chromosome"/>
</dbReference>
<sequence length="43" mass="5316">MFYYKIAFFISTIYHKIAFSFLLFYHKIAFFKRGLNLQITLFI</sequence>
<evidence type="ECO:0000313" key="3">
    <source>
        <dbReference type="Proteomes" id="UP000001477"/>
    </source>
</evidence>
<dbReference type="AlphaFoldDB" id="C4ZC04"/>
<keyword evidence="1" id="KW-0472">Membrane</keyword>
<protein>
    <submittedName>
        <fullName evidence="2">Uncharacterized protein</fullName>
    </submittedName>
</protein>